<sequence length="333" mass="38022">MADPNKWLGLMKWSMKYCDGTTPANATEMSEEKRAFLDKVLKEAVIDENERIKQILRILDGEHPSVVYEKKNDENNELNDSEDSKVTEEDLEMYKEALIDELLVRIDQIDNAQNFVKMNGLDVCIKVVQQSPRQVLRASAMEVISVVVQNNPFCQDAAHKSGMLKLLCDIAKTDPDTTTQVKAFMAISCLIRNHLPSQQDFLSDAFDGIGLIEKCLQSEDVRLERKALFLSRSLVTTSDTFARQIVASGKFLNELSTFILSEDIDLCESSVDALYEIMQINAEFKKICRQPSFQISDRLAQKLIALDSLKEEEKQYFVETRKKVSDLRNWMQS</sequence>
<protein>
    <recommendedName>
        <fullName evidence="3">Nucleotide exchange factor Fes1 domain-containing protein</fullName>
    </recommendedName>
</protein>
<keyword evidence="2" id="KW-1185">Reference proteome</keyword>
<evidence type="ECO:0000313" key="2">
    <source>
        <dbReference type="Proteomes" id="UP000053237"/>
    </source>
</evidence>
<gene>
    <name evidence="1" type="ORF">BN9_100780</name>
</gene>
<dbReference type="InterPro" id="IPR050693">
    <property type="entry name" value="Hsp70_NEF-Inhibitors"/>
</dbReference>
<dbReference type="SUPFAM" id="SSF48371">
    <property type="entry name" value="ARM repeat"/>
    <property type="match status" value="1"/>
</dbReference>
<dbReference type="EMBL" id="CAIX01000253">
    <property type="protein sequence ID" value="CCI48869.1"/>
    <property type="molecule type" value="Genomic_DNA"/>
</dbReference>
<dbReference type="PANTHER" id="PTHR19316:SF18">
    <property type="entry name" value="HSP70-BINDING PROTEIN 1"/>
    <property type="match status" value="1"/>
</dbReference>
<dbReference type="STRING" id="65357.A0A024GPZ8"/>
<dbReference type="Gene3D" id="1.25.10.10">
    <property type="entry name" value="Leucine-rich Repeat Variant"/>
    <property type="match status" value="1"/>
</dbReference>
<name>A0A024GPZ8_9STRA</name>
<dbReference type="PANTHER" id="PTHR19316">
    <property type="entry name" value="PROTEIN FOLDING REGULATOR"/>
    <property type="match status" value="1"/>
</dbReference>
<dbReference type="GO" id="GO:0000774">
    <property type="term" value="F:adenyl-nucleotide exchange factor activity"/>
    <property type="evidence" value="ECO:0007669"/>
    <property type="project" value="TreeGrafter"/>
</dbReference>
<comment type="caution">
    <text evidence="1">The sequence shown here is derived from an EMBL/GenBank/DDBJ whole genome shotgun (WGS) entry which is preliminary data.</text>
</comment>
<proteinExistence type="predicted"/>
<organism evidence="1 2">
    <name type="scientific">Albugo candida</name>
    <dbReference type="NCBI Taxonomy" id="65357"/>
    <lineage>
        <taxon>Eukaryota</taxon>
        <taxon>Sar</taxon>
        <taxon>Stramenopiles</taxon>
        <taxon>Oomycota</taxon>
        <taxon>Peronosporomycetes</taxon>
        <taxon>Albuginales</taxon>
        <taxon>Albuginaceae</taxon>
        <taxon>Albugo</taxon>
    </lineage>
</organism>
<accession>A0A024GPZ8</accession>
<dbReference type="InParanoid" id="A0A024GPZ8"/>
<evidence type="ECO:0000313" key="1">
    <source>
        <dbReference type="EMBL" id="CCI48869.1"/>
    </source>
</evidence>
<reference evidence="1 2" key="1">
    <citation type="submission" date="2012-05" db="EMBL/GenBank/DDBJ databases">
        <title>Recombination and specialization in a pathogen metapopulation.</title>
        <authorList>
            <person name="Gardiner A."/>
            <person name="Kemen E."/>
            <person name="Schultz-Larsen T."/>
            <person name="MacLean D."/>
            <person name="Van Oosterhout C."/>
            <person name="Jones J.D.G."/>
        </authorList>
    </citation>
    <scope>NUCLEOTIDE SEQUENCE [LARGE SCALE GENOMIC DNA]</scope>
    <source>
        <strain evidence="1 2">Ac Nc2</strain>
    </source>
</reference>
<dbReference type="InterPro" id="IPR016024">
    <property type="entry name" value="ARM-type_fold"/>
</dbReference>
<dbReference type="InterPro" id="IPR011989">
    <property type="entry name" value="ARM-like"/>
</dbReference>
<dbReference type="AlphaFoldDB" id="A0A024GPZ8"/>
<dbReference type="Proteomes" id="UP000053237">
    <property type="component" value="Unassembled WGS sequence"/>
</dbReference>
<dbReference type="GO" id="GO:0005783">
    <property type="term" value="C:endoplasmic reticulum"/>
    <property type="evidence" value="ECO:0007669"/>
    <property type="project" value="TreeGrafter"/>
</dbReference>
<dbReference type="OrthoDB" id="10250458at2759"/>
<evidence type="ECO:0008006" key="3">
    <source>
        <dbReference type="Google" id="ProtNLM"/>
    </source>
</evidence>